<evidence type="ECO:0008006" key="3">
    <source>
        <dbReference type="Google" id="ProtNLM"/>
    </source>
</evidence>
<dbReference type="AlphaFoldDB" id="A0A1G6K9S3"/>
<dbReference type="InterPro" id="IPR020835">
    <property type="entry name" value="Catalase_sf"/>
</dbReference>
<proteinExistence type="predicted"/>
<dbReference type="GO" id="GO:0020037">
    <property type="term" value="F:heme binding"/>
    <property type="evidence" value="ECO:0007669"/>
    <property type="project" value="InterPro"/>
</dbReference>
<reference evidence="2" key="1">
    <citation type="submission" date="2016-10" db="EMBL/GenBank/DDBJ databases">
        <authorList>
            <person name="Varghese N."/>
            <person name="Submissions S."/>
        </authorList>
    </citation>
    <scope>NUCLEOTIDE SEQUENCE [LARGE SCALE GENOMIC DNA]</scope>
    <source>
        <strain evidence="2">IBRC-M 10403</strain>
    </source>
</reference>
<keyword evidence="2" id="KW-1185">Reference proteome</keyword>
<dbReference type="Proteomes" id="UP000199501">
    <property type="component" value="Unassembled WGS sequence"/>
</dbReference>
<sequence length="281" mass="30487">MPAQLATAGNALVARAFANLARLRGGRPVHSRGRCFYATLAASPSCPDWLPLPHRATTVVVRLSRGAGLPEPLPDVLGLAIRIPDGGSGGPWDILLASSGQGPLRVLPLPAAGWGRARFSTIMALGAERERAVLLALPSADLPDTLADLPHAVPLRFTLTLADERPIGHLTLLAEATGERVDFDPMANRPERVPLWPRWLADLRREAYVGSRRGGKTRNIRDLRDKQMTRKWPLRADGTGRCDSVGDGHTIRGHPSRYYSARRARLSVVAGRVHPAARVPR</sequence>
<evidence type="ECO:0000313" key="1">
    <source>
        <dbReference type="EMBL" id="SDC27066.1"/>
    </source>
</evidence>
<dbReference type="EMBL" id="FMZZ01000001">
    <property type="protein sequence ID" value="SDC27066.1"/>
    <property type="molecule type" value="Genomic_DNA"/>
</dbReference>
<dbReference type="RefSeq" id="WP_139190498.1">
    <property type="nucleotide sequence ID" value="NZ_FMZZ01000001.1"/>
</dbReference>
<evidence type="ECO:0000313" key="2">
    <source>
        <dbReference type="Proteomes" id="UP000199501"/>
    </source>
</evidence>
<gene>
    <name evidence="1" type="ORF">SAMN05216174_101765</name>
</gene>
<name>A0A1G6K9S3_9PSEU</name>
<dbReference type="STRING" id="1271860.SAMN05216174_101765"/>
<accession>A0A1G6K9S3</accession>
<dbReference type="SUPFAM" id="SSF56634">
    <property type="entry name" value="Heme-dependent catalase-like"/>
    <property type="match status" value="1"/>
</dbReference>
<protein>
    <recommendedName>
        <fullName evidence="3">Phosphodiesterase</fullName>
    </recommendedName>
</protein>
<dbReference type="OrthoDB" id="3368165at2"/>
<organism evidence="1 2">
    <name type="scientific">Actinokineospora iranica</name>
    <dbReference type="NCBI Taxonomy" id="1271860"/>
    <lineage>
        <taxon>Bacteria</taxon>
        <taxon>Bacillati</taxon>
        <taxon>Actinomycetota</taxon>
        <taxon>Actinomycetes</taxon>
        <taxon>Pseudonocardiales</taxon>
        <taxon>Pseudonocardiaceae</taxon>
        <taxon>Actinokineospora</taxon>
    </lineage>
</organism>